<dbReference type="InterPro" id="IPR006664">
    <property type="entry name" value="OMP_bac"/>
</dbReference>
<keyword evidence="2" id="KW-0813">Transport</keyword>
<feature type="domain" description="OmpA-like" evidence="11">
    <location>
        <begin position="329"/>
        <end position="452"/>
    </location>
</feature>
<dbReference type="InterPro" id="IPR006665">
    <property type="entry name" value="OmpA-like"/>
</dbReference>
<keyword evidence="7" id="KW-0626">Porin</keyword>
<dbReference type="Proteomes" id="UP001549146">
    <property type="component" value="Unassembled WGS sequence"/>
</dbReference>
<dbReference type="InterPro" id="IPR036737">
    <property type="entry name" value="OmpA-like_sf"/>
</dbReference>
<dbReference type="PRINTS" id="PR01021">
    <property type="entry name" value="OMPADOMAIN"/>
</dbReference>
<sequence length="460" mass="51174">MTTKPNTTKFTNDVKQFNDWHIALFAGTNALQNTDLVTWGDGKFLPGYDVQFHVTKEVTHAFGISLMGQYGNTRQYGEGTQVNYTNAWDAKTEYYGISLLGDLNLSNLFRRIDNDSPYRWALHAYAGAGLLAYKNERKARYVYHNNPTSYNEWNTVSDISLNDKSFYAQAGLGLRYKMSQRFDLELRSMYVMTGDEEFDGSGDPKPGVWTLADIEEGRDDNMITLSLGVHYKIGRHKESLQWHDPLTSISSTPVSENIPCADDDNDGVCNLYDKCPGTPEGIRVDGAGCPLDTDNDGVYDSVDECPTIPGPPTNNGCPTPIVEVSIGSIADNLTGVIQGIEFDYDKATIREVSYPKLDAAFNILQAHPTYKFYVEGHTDAAGSVQYNQGLSERRAAAVVRYLVNKGISADQLIAVGKGESDLKHKECDPHTNCPAWKNLENRRVVFKPYGDPIQGVEYSE</sequence>
<gene>
    <name evidence="12" type="ORF">ABID46_000451</name>
</gene>
<evidence type="ECO:0000256" key="4">
    <source>
        <dbReference type="ARBA" id="ARBA00022692"/>
    </source>
</evidence>
<dbReference type="Pfam" id="PF02412">
    <property type="entry name" value="TSP_3"/>
    <property type="match status" value="1"/>
</dbReference>
<dbReference type="Gene3D" id="4.10.1080.10">
    <property type="entry name" value="TSP type-3 repeat"/>
    <property type="match status" value="1"/>
</dbReference>
<dbReference type="PROSITE" id="PS01068">
    <property type="entry name" value="OMPA_1"/>
    <property type="match status" value="1"/>
</dbReference>
<dbReference type="Pfam" id="PF00691">
    <property type="entry name" value="OmpA"/>
    <property type="match status" value="1"/>
</dbReference>
<accession>A0ABV2LTM7</accession>
<dbReference type="PROSITE" id="PS51123">
    <property type="entry name" value="OMPA_2"/>
    <property type="match status" value="1"/>
</dbReference>
<dbReference type="InterPro" id="IPR003367">
    <property type="entry name" value="Thrombospondin_3-like_rpt"/>
</dbReference>
<protein>
    <submittedName>
        <fullName evidence="12">OOP family OmpA-OmpF porin</fullName>
    </submittedName>
</protein>
<keyword evidence="8 10" id="KW-0472">Membrane</keyword>
<dbReference type="Gene3D" id="3.30.1330.60">
    <property type="entry name" value="OmpA-like domain"/>
    <property type="match status" value="1"/>
</dbReference>
<evidence type="ECO:0000256" key="5">
    <source>
        <dbReference type="ARBA" id="ARBA00022729"/>
    </source>
</evidence>
<dbReference type="SUPFAM" id="SSF103647">
    <property type="entry name" value="TSP type-3 repeat"/>
    <property type="match status" value="1"/>
</dbReference>
<evidence type="ECO:0000256" key="10">
    <source>
        <dbReference type="PROSITE-ProRule" id="PRU00473"/>
    </source>
</evidence>
<evidence type="ECO:0000256" key="7">
    <source>
        <dbReference type="ARBA" id="ARBA00023114"/>
    </source>
</evidence>
<dbReference type="PANTHER" id="PTHR30329:SF21">
    <property type="entry name" value="LIPOPROTEIN YIAD-RELATED"/>
    <property type="match status" value="1"/>
</dbReference>
<keyword evidence="6" id="KW-0406">Ion transport</keyword>
<dbReference type="CDD" id="cd07185">
    <property type="entry name" value="OmpA_C-like"/>
    <property type="match status" value="1"/>
</dbReference>
<dbReference type="SUPFAM" id="SSF103088">
    <property type="entry name" value="OmpA-like"/>
    <property type="match status" value="1"/>
</dbReference>
<evidence type="ECO:0000256" key="9">
    <source>
        <dbReference type="ARBA" id="ARBA00023237"/>
    </source>
</evidence>
<evidence type="ECO:0000259" key="11">
    <source>
        <dbReference type="PROSITE" id="PS51123"/>
    </source>
</evidence>
<evidence type="ECO:0000313" key="13">
    <source>
        <dbReference type="Proteomes" id="UP001549146"/>
    </source>
</evidence>
<name>A0ABV2LTM7_9FLAO</name>
<organism evidence="12 13">
    <name type="scientific">Moheibacter stercoris</name>
    <dbReference type="NCBI Taxonomy" id="1628251"/>
    <lineage>
        <taxon>Bacteria</taxon>
        <taxon>Pseudomonadati</taxon>
        <taxon>Bacteroidota</taxon>
        <taxon>Flavobacteriia</taxon>
        <taxon>Flavobacteriales</taxon>
        <taxon>Weeksellaceae</taxon>
        <taxon>Moheibacter</taxon>
    </lineage>
</organism>
<evidence type="ECO:0000256" key="6">
    <source>
        <dbReference type="ARBA" id="ARBA00023065"/>
    </source>
</evidence>
<evidence type="ECO:0000256" key="8">
    <source>
        <dbReference type="ARBA" id="ARBA00023136"/>
    </source>
</evidence>
<keyword evidence="9" id="KW-0998">Cell outer membrane</keyword>
<comment type="subcellular location">
    <subcellularLocation>
        <location evidence="1">Cell outer membrane</location>
        <topology evidence="1">Multi-pass membrane protein</topology>
    </subcellularLocation>
</comment>
<dbReference type="InterPro" id="IPR011250">
    <property type="entry name" value="OMP/PagP_B-barrel"/>
</dbReference>
<dbReference type="InterPro" id="IPR006690">
    <property type="entry name" value="OMPA-like_CS"/>
</dbReference>
<dbReference type="InterPro" id="IPR028974">
    <property type="entry name" value="TSP_type-3_rpt"/>
</dbReference>
<dbReference type="PANTHER" id="PTHR30329">
    <property type="entry name" value="STATOR ELEMENT OF FLAGELLAR MOTOR COMPLEX"/>
    <property type="match status" value="1"/>
</dbReference>
<dbReference type="InterPro" id="IPR050330">
    <property type="entry name" value="Bact_OuterMem_StrucFunc"/>
</dbReference>
<evidence type="ECO:0000313" key="12">
    <source>
        <dbReference type="EMBL" id="MET3730892.1"/>
    </source>
</evidence>
<dbReference type="RefSeq" id="WP_354506589.1">
    <property type="nucleotide sequence ID" value="NZ_JBEPMO010000002.1"/>
</dbReference>
<evidence type="ECO:0000256" key="3">
    <source>
        <dbReference type="ARBA" id="ARBA00022452"/>
    </source>
</evidence>
<proteinExistence type="predicted"/>
<dbReference type="EMBL" id="JBEPMO010000002">
    <property type="protein sequence ID" value="MET3730892.1"/>
    <property type="molecule type" value="Genomic_DNA"/>
</dbReference>
<reference evidence="12 13" key="1">
    <citation type="submission" date="2024-06" db="EMBL/GenBank/DDBJ databases">
        <title>Genomic Encyclopedia of Type Strains, Phase IV (KMG-IV): sequencing the most valuable type-strain genomes for metagenomic binning, comparative biology and taxonomic classification.</title>
        <authorList>
            <person name="Goeker M."/>
        </authorList>
    </citation>
    <scope>NUCLEOTIDE SEQUENCE [LARGE SCALE GENOMIC DNA]</scope>
    <source>
        <strain evidence="12 13">DSM 29388</strain>
    </source>
</reference>
<evidence type="ECO:0000256" key="1">
    <source>
        <dbReference type="ARBA" id="ARBA00004571"/>
    </source>
</evidence>
<dbReference type="SUPFAM" id="SSF56925">
    <property type="entry name" value="OMPA-like"/>
    <property type="match status" value="1"/>
</dbReference>
<keyword evidence="3" id="KW-1134">Transmembrane beta strand</keyword>
<comment type="caution">
    <text evidence="12">The sequence shown here is derived from an EMBL/GenBank/DDBJ whole genome shotgun (WGS) entry which is preliminary data.</text>
</comment>
<evidence type="ECO:0000256" key="2">
    <source>
        <dbReference type="ARBA" id="ARBA00022448"/>
    </source>
</evidence>
<keyword evidence="5" id="KW-0732">Signal</keyword>
<keyword evidence="13" id="KW-1185">Reference proteome</keyword>
<keyword evidence="4" id="KW-0812">Transmembrane</keyword>